<dbReference type="EMBL" id="BK059106">
    <property type="protein sequence ID" value="DAE31243.1"/>
    <property type="molecule type" value="Genomic_DNA"/>
</dbReference>
<sequence>MLQQLVQSIWFCKFQFGIVNSVKSENYLYTGI</sequence>
<organism evidence="1">
    <name type="scientific">virus sp. ctHG14</name>
    <dbReference type="NCBI Taxonomy" id="2827626"/>
    <lineage>
        <taxon>Viruses</taxon>
    </lineage>
</organism>
<accession>A0A8S5RJ88</accession>
<protein>
    <submittedName>
        <fullName evidence="1">Uncharacterized protein</fullName>
    </submittedName>
</protein>
<proteinExistence type="predicted"/>
<evidence type="ECO:0000313" key="1">
    <source>
        <dbReference type="EMBL" id="DAE31243.1"/>
    </source>
</evidence>
<name>A0A8S5RJ88_9VIRU</name>
<reference evidence="1" key="1">
    <citation type="journal article" date="2021" name="Proc. Natl. Acad. Sci. U.S.A.">
        <title>A Catalog of Tens of Thousands of Viruses from Human Metagenomes Reveals Hidden Associations with Chronic Diseases.</title>
        <authorList>
            <person name="Tisza M.J."/>
            <person name="Buck C.B."/>
        </authorList>
    </citation>
    <scope>NUCLEOTIDE SEQUENCE</scope>
    <source>
        <strain evidence="1">CtHG14</strain>
    </source>
</reference>